<feature type="repeat" description="TPR" evidence="3">
    <location>
        <begin position="235"/>
        <end position="268"/>
    </location>
</feature>
<dbReference type="PROSITE" id="PS50005">
    <property type="entry name" value="TPR"/>
    <property type="match status" value="3"/>
</dbReference>
<dbReference type="Pfam" id="PF14559">
    <property type="entry name" value="TPR_19"/>
    <property type="match status" value="1"/>
</dbReference>
<dbReference type="Pfam" id="PF13432">
    <property type="entry name" value="TPR_16"/>
    <property type="match status" value="2"/>
</dbReference>
<feature type="repeat" description="TPR" evidence="3">
    <location>
        <begin position="100"/>
        <end position="133"/>
    </location>
</feature>
<dbReference type="EMBL" id="BAABLD010000015">
    <property type="protein sequence ID" value="GAA5170071.1"/>
    <property type="molecule type" value="Genomic_DNA"/>
</dbReference>
<evidence type="ECO:0000313" key="5">
    <source>
        <dbReference type="Proteomes" id="UP001500547"/>
    </source>
</evidence>
<dbReference type="Proteomes" id="UP001500547">
    <property type="component" value="Unassembled WGS sequence"/>
</dbReference>
<organism evidence="4 5">
    <name type="scientific">Viridibacterium curvum</name>
    <dbReference type="NCBI Taxonomy" id="1101404"/>
    <lineage>
        <taxon>Bacteria</taxon>
        <taxon>Pseudomonadati</taxon>
        <taxon>Pseudomonadota</taxon>
        <taxon>Betaproteobacteria</taxon>
        <taxon>Rhodocyclales</taxon>
        <taxon>Rhodocyclaceae</taxon>
        <taxon>Viridibacterium</taxon>
    </lineage>
</organism>
<evidence type="ECO:0000313" key="4">
    <source>
        <dbReference type="EMBL" id="GAA5170071.1"/>
    </source>
</evidence>
<keyword evidence="2 3" id="KW-0802">TPR repeat</keyword>
<dbReference type="PANTHER" id="PTHR44858">
    <property type="entry name" value="TETRATRICOPEPTIDE REPEAT PROTEIN 6"/>
    <property type="match status" value="1"/>
</dbReference>
<dbReference type="SMART" id="SM00028">
    <property type="entry name" value="TPR"/>
    <property type="match status" value="6"/>
</dbReference>
<dbReference type="Gene3D" id="1.25.40.10">
    <property type="entry name" value="Tetratricopeptide repeat domain"/>
    <property type="match status" value="2"/>
</dbReference>
<evidence type="ECO:0000256" key="1">
    <source>
        <dbReference type="ARBA" id="ARBA00022737"/>
    </source>
</evidence>
<comment type="caution">
    <text evidence="4">The sequence shown here is derived from an EMBL/GenBank/DDBJ whole genome shotgun (WGS) entry which is preliminary data.</text>
</comment>
<dbReference type="InterPro" id="IPR011990">
    <property type="entry name" value="TPR-like_helical_dom_sf"/>
</dbReference>
<dbReference type="SUPFAM" id="SSF53756">
    <property type="entry name" value="UDP-Glycosyltransferase/glycogen phosphorylase"/>
    <property type="match status" value="1"/>
</dbReference>
<dbReference type="InterPro" id="IPR019734">
    <property type="entry name" value="TPR_rpt"/>
</dbReference>
<proteinExistence type="predicted"/>
<accession>A0ABP9R037</accession>
<reference evidence="5" key="1">
    <citation type="journal article" date="2019" name="Int. J. Syst. Evol. Microbiol.">
        <title>The Global Catalogue of Microorganisms (GCM) 10K type strain sequencing project: providing services to taxonomists for standard genome sequencing and annotation.</title>
        <authorList>
            <consortium name="The Broad Institute Genomics Platform"/>
            <consortium name="The Broad Institute Genome Sequencing Center for Infectious Disease"/>
            <person name="Wu L."/>
            <person name="Ma J."/>
        </authorList>
    </citation>
    <scope>NUCLEOTIDE SEQUENCE [LARGE SCALE GENOMIC DNA]</scope>
    <source>
        <strain evidence="5">JCM 18715</strain>
    </source>
</reference>
<dbReference type="PANTHER" id="PTHR44858:SF1">
    <property type="entry name" value="UDP-N-ACETYLGLUCOSAMINE--PEPTIDE N-ACETYLGLUCOSAMINYLTRANSFERASE SPINDLY-RELATED"/>
    <property type="match status" value="1"/>
</dbReference>
<dbReference type="InterPro" id="IPR050498">
    <property type="entry name" value="Ycf3"/>
</dbReference>
<sequence>MFMAAIEHQQAGRLDEGIHALREALTLAPTRSSIRFNLAAMLVERTDYVEAAIEFRKLTQDEPGNAKAWQGLGLCLAQTGDERSAIEALQRALSLDDGLDVARFNLARAFSKLGQTATAIQNYQQLLALHPRHHEAHNNLANLLSQTDAPALALTHFTAAIAGQDKPAYRLNRARLYCEQRQFDAALIDLQYVVKQEPELAIGWSLLAHATLGTGHATSALEHATRACLLAPQDADAHLHRGNALLSLGKLQDAIDAFNASLRCRPGFAKARFNRGICSLGLGDYDSGWTDFESRWEDPGIQPHHHRSAPLWRGEDIRGATLLIHAEQGLGDTLQFCRFVPHLLDRGSHIVLQAQSSLCALLSQLPGITVCSLDEPAPSHDVQCPLLNLPSVLQIRLDNLPQPPYLDAPPQLTQAWSTRLDVHPRRNARIGLVWAGNPAQHNDHNRSMPLSSLQALLALDYTFVSLQQKPSAPDLAILDTDPDILRSGETLQDFADTAALIASLDLVISVCTSVAHLAGAMNKPCWVMLCHAADWRWLQHRSDTPWYPAMRLFRQPRAGDWNSVVQDICNALPKQLSQHAD</sequence>
<dbReference type="SUPFAM" id="SSF48452">
    <property type="entry name" value="TPR-like"/>
    <property type="match status" value="1"/>
</dbReference>
<keyword evidence="1" id="KW-0677">Repeat</keyword>
<gene>
    <name evidence="4" type="ORF">GCM10025770_32510</name>
</gene>
<protein>
    <submittedName>
        <fullName evidence="4">Tetratricopeptide repeat protein</fullName>
    </submittedName>
</protein>
<keyword evidence="5" id="KW-1185">Reference proteome</keyword>
<name>A0ABP9R037_9RHOO</name>
<feature type="repeat" description="TPR" evidence="3">
    <location>
        <begin position="66"/>
        <end position="99"/>
    </location>
</feature>
<evidence type="ECO:0000256" key="2">
    <source>
        <dbReference type="ARBA" id="ARBA00022803"/>
    </source>
</evidence>
<dbReference type="Gene3D" id="3.40.50.2000">
    <property type="entry name" value="Glycogen Phosphorylase B"/>
    <property type="match status" value="1"/>
</dbReference>
<evidence type="ECO:0000256" key="3">
    <source>
        <dbReference type="PROSITE-ProRule" id="PRU00339"/>
    </source>
</evidence>